<evidence type="ECO:0000313" key="5">
    <source>
        <dbReference type="Proteomes" id="UP001153404"/>
    </source>
</evidence>
<evidence type="ECO:0000259" key="3">
    <source>
        <dbReference type="SMART" id="SM00642"/>
    </source>
</evidence>
<dbReference type="Gene3D" id="3.20.20.80">
    <property type="entry name" value="Glycosidases"/>
    <property type="match status" value="1"/>
</dbReference>
<keyword evidence="1 4" id="KW-0378">Hydrolase</keyword>
<sequence length="243" mass="28253">MTEEGAQAIPFQFSYAGDRDTVHRPAWTADRVWYQIFPERFFNGDPSRDPEGVVPWHSAPGRDNFFGGDLAGILAKLDDLGRLGINAIYLNPVFVSRSNHKYDTEDYFEIDPAFGTREQLKELADACHERDIKLVLDLVINHCSYYHPFFQDVIERGEASPYKEWFYVNRYPIAFGEEDYDSVGYYKWMPKLRTSNPEVQRYIFDILSFWQEETGIDGWRIDVADEVEARFLGGTEFQGQAIE</sequence>
<dbReference type="Pfam" id="PF00128">
    <property type="entry name" value="Alpha-amylase"/>
    <property type="match status" value="1"/>
</dbReference>
<dbReference type="EMBL" id="JAPDIA010000003">
    <property type="protein sequence ID" value="MDG0810687.1"/>
    <property type="molecule type" value="Genomic_DNA"/>
</dbReference>
<dbReference type="Proteomes" id="UP001153404">
    <property type="component" value="Unassembled WGS sequence"/>
</dbReference>
<proteinExistence type="predicted"/>
<evidence type="ECO:0000256" key="2">
    <source>
        <dbReference type="ARBA" id="ARBA00023295"/>
    </source>
</evidence>
<dbReference type="AlphaFoldDB" id="A0A9X4QUP4"/>
<reference evidence="4" key="1">
    <citation type="submission" date="2022-10" db="EMBL/GenBank/DDBJ databases">
        <title>Comparative genomic analysis of Cohnella hashimotonis sp. nov., isolated from the International Space Station.</title>
        <authorList>
            <person name="Simpson A."/>
            <person name="Venkateswaran K."/>
        </authorList>
    </citation>
    <scope>NUCLEOTIDE SEQUENCE</scope>
    <source>
        <strain evidence="4">DSM 28161</strain>
    </source>
</reference>
<accession>A0A9X4QUP4</accession>
<comment type="caution">
    <text evidence="4">The sequence shown here is derived from an EMBL/GenBank/DDBJ whole genome shotgun (WGS) entry which is preliminary data.</text>
</comment>
<dbReference type="SMART" id="SM00642">
    <property type="entry name" value="Aamy"/>
    <property type="match status" value="1"/>
</dbReference>
<name>A0A9X4QUP4_9BACL</name>
<feature type="domain" description="Glycosyl hydrolase family 13 catalytic" evidence="3">
    <location>
        <begin position="35"/>
        <end position="243"/>
    </location>
</feature>
<dbReference type="RefSeq" id="WP_277532662.1">
    <property type="nucleotide sequence ID" value="NZ_JAPDIA010000003.1"/>
</dbReference>
<dbReference type="PANTHER" id="PTHR10357:SF210">
    <property type="entry name" value="MALTODEXTRIN GLUCOSIDASE"/>
    <property type="match status" value="1"/>
</dbReference>
<dbReference type="SUPFAM" id="SSF51445">
    <property type="entry name" value="(Trans)glycosidases"/>
    <property type="match status" value="1"/>
</dbReference>
<keyword evidence="2" id="KW-0326">Glycosidase</keyword>
<evidence type="ECO:0000313" key="4">
    <source>
        <dbReference type="EMBL" id="MDG0810687.1"/>
    </source>
</evidence>
<protein>
    <submittedName>
        <fullName evidence="4">Alpha-amylase family glycosyl hydrolase</fullName>
    </submittedName>
</protein>
<evidence type="ECO:0000256" key="1">
    <source>
        <dbReference type="ARBA" id="ARBA00022801"/>
    </source>
</evidence>
<keyword evidence="5" id="KW-1185">Reference proteome</keyword>
<gene>
    <name evidence="4" type="ORF">OMP40_15905</name>
</gene>
<dbReference type="InterPro" id="IPR006047">
    <property type="entry name" value="GH13_cat_dom"/>
</dbReference>
<dbReference type="GO" id="GO:0016798">
    <property type="term" value="F:hydrolase activity, acting on glycosyl bonds"/>
    <property type="evidence" value="ECO:0007669"/>
    <property type="project" value="UniProtKB-KW"/>
</dbReference>
<dbReference type="InterPro" id="IPR017853">
    <property type="entry name" value="GH"/>
</dbReference>
<dbReference type="PANTHER" id="PTHR10357">
    <property type="entry name" value="ALPHA-AMYLASE FAMILY MEMBER"/>
    <property type="match status" value="1"/>
</dbReference>
<organism evidence="4 5">
    <name type="scientific">Cohnella rhizosphaerae</name>
    <dbReference type="NCBI Taxonomy" id="1457232"/>
    <lineage>
        <taxon>Bacteria</taxon>
        <taxon>Bacillati</taxon>
        <taxon>Bacillota</taxon>
        <taxon>Bacilli</taxon>
        <taxon>Bacillales</taxon>
        <taxon>Paenibacillaceae</taxon>
        <taxon>Cohnella</taxon>
    </lineage>
</organism>
<dbReference type="GO" id="GO:0005975">
    <property type="term" value="P:carbohydrate metabolic process"/>
    <property type="evidence" value="ECO:0007669"/>
    <property type="project" value="InterPro"/>
</dbReference>